<dbReference type="Gene3D" id="2.40.170.20">
    <property type="entry name" value="TonB-dependent receptor, beta-barrel domain"/>
    <property type="match status" value="1"/>
</dbReference>
<feature type="chain" id="PRO_5012229545" evidence="14">
    <location>
        <begin position="25"/>
        <end position="832"/>
    </location>
</feature>
<evidence type="ECO:0000256" key="3">
    <source>
        <dbReference type="ARBA" id="ARBA00022452"/>
    </source>
</evidence>
<keyword evidence="10 12" id="KW-0472">Membrane</keyword>
<evidence type="ECO:0000259" key="15">
    <source>
        <dbReference type="Pfam" id="PF00593"/>
    </source>
</evidence>
<evidence type="ECO:0000256" key="10">
    <source>
        <dbReference type="ARBA" id="ARBA00023136"/>
    </source>
</evidence>
<keyword evidence="4" id="KW-0410">Iron transport</keyword>
<dbReference type="PROSITE" id="PS52016">
    <property type="entry name" value="TONB_DEPENDENT_REC_3"/>
    <property type="match status" value="1"/>
</dbReference>
<dbReference type="OrthoDB" id="9775095at2"/>
<evidence type="ECO:0000256" key="9">
    <source>
        <dbReference type="ARBA" id="ARBA00023077"/>
    </source>
</evidence>
<dbReference type="RefSeq" id="WP_072932758.1">
    <property type="nucleotide sequence ID" value="NZ_BMFL01000004.1"/>
</dbReference>
<dbReference type="InterPro" id="IPR000531">
    <property type="entry name" value="Beta-barrel_TonB"/>
</dbReference>
<keyword evidence="5 12" id="KW-0812">Transmembrane</keyword>
<evidence type="ECO:0000256" key="13">
    <source>
        <dbReference type="RuleBase" id="RU003357"/>
    </source>
</evidence>
<evidence type="ECO:0000256" key="2">
    <source>
        <dbReference type="ARBA" id="ARBA00022448"/>
    </source>
</evidence>
<reference evidence="18" key="1">
    <citation type="submission" date="2016-11" db="EMBL/GenBank/DDBJ databases">
        <authorList>
            <person name="Varghese N."/>
            <person name="Submissions S."/>
        </authorList>
    </citation>
    <scope>NUCLEOTIDE SEQUENCE [LARGE SCALE GENOMIC DNA]</scope>
    <source>
        <strain evidence="18">DSM 27989</strain>
    </source>
</reference>
<evidence type="ECO:0000256" key="1">
    <source>
        <dbReference type="ARBA" id="ARBA00004571"/>
    </source>
</evidence>
<dbReference type="Proteomes" id="UP000184120">
    <property type="component" value="Unassembled WGS sequence"/>
</dbReference>
<dbReference type="SUPFAM" id="SSF56935">
    <property type="entry name" value="Porins"/>
    <property type="match status" value="1"/>
</dbReference>
<evidence type="ECO:0000256" key="11">
    <source>
        <dbReference type="ARBA" id="ARBA00023237"/>
    </source>
</evidence>
<evidence type="ECO:0000313" key="17">
    <source>
        <dbReference type="EMBL" id="SHL37390.1"/>
    </source>
</evidence>
<dbReference type="PANTHER" id="PTHR32552:SF68">
    <property type="entry name" value="FERRICHROME OUTER MEMBRANE TRANSPORTER_PHAGE RECEPTOR"/>
    <property type="match status" value="1"/>
</dbReference>
<gene>
    <name evidence="17" type="ORF">SAMN05443634_108159</name>
</gene>
<keyword evidence="2 12" id="KW-0813">Transport</keyword>
<dbReference type="STRING" id="1434701.SAMN05443634_108159"/>
<dbReference type="InterPro" id="IPR039426">
    <property type="entry name" value="TonB-dep_rcpt-like"/>
</dbReference>
<evidence type="ECO:0000259" key="16">
    <source>
        <dbReference type="Pfam" id="PF07715"/>
    </source>
</evidence>
<keyword evidence="11 12" id="KW-0998">Cell outer membrane</keyword>
<accession>A0A1M7A405</accession>
<evidence type="ECO:0000256" key="14">
    <source>
        <dbReference type="SAM" id="SignalP"/>
    </source>
</evidence>
<dbReference type="CDD" id="cd01347">
    <property type="entry name" value="ligand_gated_channel"/>
    <property type="match status" value="1"/>
</dbReference>
<dbReference type="Pfam" id="PF07715">
    <property type="entry name" value="Plug"/>
    <property type="match status" value="1"/>
</dbReference>
<dbReference type="AlphaFoldDB" id="A0A1M7A405"/>
<feature type="domain" description="TonB-dependent receptor plug" evidence="16">
    <location>
        <begin position="151"/>
        <end position="246"/>
    </location>
</feature>
<proteinExistence type="inferred from homology"/>
<comment type="subcellular location">
    <subcellularLocation>
        <location evidence="1 12">Cell outer membrane</location>
        <topology evidence="1 12">Multi-pass membrane protein</topology>
    </subcellularLocation>
</comment>
<evidence type="ECO:0000256" key="5">
    <source>
        <dbReference type="ARBA" id="ARBA00022692"/>
    </source>
</evidence>
<name>A0A1M7A405_9FLAO</name>
<dbReference type="EMBL" id="FRBH01000008">
    <property type="protein sequence ID" value="SHL37390.1"/>
    <property type="molecule type" value="Genomic_DNA"/>
</dbReference>
<dbReference type="GO" id="GO:0009279">
    <property type="term" value="C:cell outer membrane"/>
    <property type="evidence" value="ECO:0007669"/>
    <property type="project" value="UniProtKB-SubCell"/>
</dbReference>
<dbReference type="InterPro" id="IPR037066">
    <property type="entry name" value="Plug_dom_sf"/>
</dbReference>
<keyword evidence="3 12" id="KW-1134">Transmembrane beta strand</keyword>
<evidence type="ECO:0000256" key="7">
    <source>
        <dbReference type="ARBA" id="ARBA00023004"/>
    </source>
</evidence>
<organism evidence="17 18">
    <name type="scientific">Chishuiella changwenlii</name>
    <dbReference type="NCBI Taxonomy" id="1434701"/>
    <lineage>
        <taxon>Bacteria</taxon>
        <taxon>Pseudomonadati</taxon>
        <taxon>Bacteroidota</taxon>
        <taxon>Flavobacteriia</taxon>
        <taxon>Flavobacteriales</taxon>
        <taxon>Weeksellaceae</taxon>
        <taxon>Chishuiella</taxon>
    </lineage>
</organism>
<evidence type="ECO:0000256" key="6">
    <source>
        <dbReference type="ARBA" id="ARBA00022729"/>
    </source>
</evidence>
<evidence type="ECO:0000313" key="18">
    <source>
        <dbReference type="Proteomes" id="UP000184120"/>
    </source>
</evidence>
<dbReference type="Pfam" id="PF00593">
    <property type="entry name" value="TonB_dep_Rec_b-barrel"/>
    <property type="match status" value="1"/>
</dbReference>
<feature type="domain" description="TonB-dependent receptor-like beta-barrel" evidence="15">
    <location>
        <begin position="323"/>
        <end position="801"/>
    </location>
</feature>
<evidence type="ECO:0000256" key="4">
    <source>
        <dbReference type="ARBA" id="ARBA00022496"/>
    </source>
</evidence>
<evidence type="ECO:0000256" key="12">
    <source>
        <dbReference type="PROSITE-ProRule" id="PRU01360"/>
    </source>
</evidence>
<evidence type="ECO:0000256" key="8">
    <source>
        <dbReference type="ARBA" id="ARBA00023065"/>
    </source>
</evidence>
<keyword evidence="6 14" id="KW-0732">Signal</keyword>
<sequence length="832" mass="93399">MKKRSGLIGFSLCCLLVSTVVVKAQTLDYSTKVVKIDNQKISVREIIKLYEKETNTKLVFVDSSVVNLNKTVEIDPVDYTLTELLNIILDDNSIKKITSRGNTFIIQTEKDEVSAIQNDVENLQTVEITGRTEKGYKNSSTFSGTKTNTDLMDIPQSINYVTKETLNDQGAFKTSDAVKNISGVNQASYNNNDFVLRGFRASNTLVNGQRISTRGWAQNLTPYVERIEVIKGPASALFANTDPGGTINTITKKPLKETRNSVNFSTGSFNTYRLTGDFTGAMNEDKTLLYRLNLAYQNAGSFRILQDQKALVIAPSFSFIPNKKTSVNFDFVYQNTDGRLDRGQPIFGATQGTDLYSVPISFAIGKENDYQKEANIFTTLSLQHKFNDNISFNASYLRSMYDEDLLEHRTSNSFATDVEGNTIPTLMGMNTIRRLRKNYIDNFSGYFTFDYNTGEVKHKTLVGYDHIQEIFPKGNSTYNASGFLSADGTKVISKYDPKHPELYMIKDGMPVPNVPYFNLENPDYSISEISNYINVSKEETPSKYFLNGIYIQQQISWRKWKALLGLRQEYYTDVQGYTTNKQRNIQQKALTPRVGLVFEPSKNTSLYATYNQGYQPQSAGTIGDPATFGGPFDPLKSKMVEAGAKFEFFHKRLSLTTSAYYIEQNNILINALDPSNPDLLRQVGQQQAKGVELDISGQILHNLSVVAAFSYNDAKITESDNAEEIGQTMANAPKSQGNVWVRYNFKTGSFLDGIGIAGGMNYATKRLTNETILELPGYVVSNAAIFYQQNHFRLALNVNNVFDKTYWVGGFSYARLFPGTPRNYMISVGYSF</sequence>
<dbReference type="InterPro" id="IPR036942">
    <property type="entry name" value="Beta-barrel_TonB_sf"/>
</dbReference>
<feature type="signal peptide" evidence="14">
    <location>
        <begin position="1"/>
        <end position="24"/>
    </location>
</feature>
<keyword evidence="7" id="KW-0408">Iron</keyword>
<dbReference type="Gene3D" id="2.170.130.10">
    <property type="entry name" value="TonB-dependent receptor, plug domain"/>
    <property type="match status" value="1"/>
</dbReference>
<keyword evidence="8" id="KW-0406">Ion transport</keyword>
<dbReference type="InterPro" id="IPR012910">
    <property type="entry name" value="Plug_dom"/>
</dbReference>
<keyword evidence="9 13" id="KW-0798">TonB box</keyword>
<comment type="similarity">
    <text evidence="12 13">Belongs to the TonB-dependent receptor family.</text>
</comment>
<dbReference type="GO" id="GO:0015344">
    <property type="term" value="F:siderophore uptake transmembrane transporter activity"/>
    <property type="evidence" value="ECO:0007669"/>
    <property type="project" value="TreeGrafter"/>
</dbReference>
<dbReference type="PANTHER" id="PTHR32552">
    <property type="entry name" value="FERRICHROME IRON RECEPTOR-RELATED"/>
    <property type="match status" value="1"/>
</dbReference>
<protein>
    <submittedName>
        <fullName evidence="17">Iron complex outermembrane recepter protein</fullName>
    </submittedName>
</protein>